<accession>A0A8C5A686</accession>
<dbReference type="PROSITE" id="PS50082">
    <property type="entry name" value="WD_REPEATS_2"/>
    <property type="match status" value="1"/>
</dbReference>
<proteinExistence type="predicted"/>
<dbReference type="Pfam" id="PF23412">
    <property type="entry name" value="zf_RING_Vps8"/>
    <property type="match status" value="1"/>
</dbReference>
<name>A0A8C5A686_GADMO</name>
<organism evidence="4 5">
    <name type="scientific">Gadus morhua</name>
    <name type="common">Atlantic cod</name>
    <dbReference type="NCBI Taxonomy" id="8049"/>
    <lineage>
        <taxon>Eukaryota</taxon>
        <taxon>Metazoa</taxon>
        <taxon>Chordata</taxon>
        <taxon>Craniata</taxon>
        <taxon>Vertebrata</taxon>
        <taxon>Euteleostomi</taxon>
        <taxon>Actinopterygii</taxon>
        <taxon>Neopterygii</taxon>
        <taxon>Teleostei</taxon>
        <taxon>Neoteleostei</taxon>
        <taxon>Acanthomorphata</taxon>
        <taxon>Zeiogadaria</taxon>
        <taxon>Gadariae</taxon>
        <taxon>Gadiformes</taxon>
        <taxon>Gadoidei</taxon>
        <taxon>Gadidae</taxon>
        <taxon>Gadus</taxon>
    </lineage>
</organism>
<evidence type="ECO:0000259" key="3">
    <source>
        <dbReference type="Pfam" id="PF23412"/>
    </source>
</evidence>
<evidence type="ECO:0000256" key="1">
    <source>
        <dbReference type="PROSITE-ProRule" id="PRU00221"/>
    </source>
</evidence>
<feature type="compositionally biased region" description="Polar residues" evidence="2">
    <location>
        <begin position="55"/>
        <end position="65"/>
    </location>
</feature>
<dbReference type="PANTHER" id="PTHR12616:SF8">
    <property type="entry name" value="VACUOLAR PROTEIN SORTING-ASSOCIATED PROTEIN 8 HOMOLOG"/>
    <property type="match status" value="1"/>
</dbReference>
<dbReference type="GO" id="GO:0005770">
    <property type="term" value="C:late endosome"/>
    <property type="evidence" value="ECO:0007669"/>
    <property type="project" value="TreeGrafter"/>
</dbReference>
<dbReference type="InterPro" id="IPR001680">
    <property type="entry name" value="WD40_rpt"/>
</dbReference>
<keyword evidence="5" id="KW-1185">Reference proteome</keyword>
<dbReference type="GeneTree" id="ENSGT00390000010672"/>
<feature type="region of interest" description="Disordered" evidence="2">
    <location>
        <begin position="45"/>
        <end position="70"/>
    </location>
</feature>
<dbReference type="AlphaFoldDB" id="A0A8C5A686"/>
<protein>
    <submittedName>
        <fullName evidence="4">VPS8 subunit of CORVET complex</fullName>
    </submittedName>
</protein>
<dbReference type="PANTHER" id="PTHR12616">
    <property type="entry name" value="VACUOLAR PROTEIN SORTING VPS41"/>
    <property type="match status" value="1"/>
</dbReference>
<dbReference type="InterPro" id="IPR013083">
    <property type="entry name" value="Znf_RING/FYVE/PHD"/>
</dbReference>
<dbReference type="GO" id="GO:0030897">
    <property type="term" value="C:HOPS complex"/>
    <property type="evidence" value="ECO:0007669"/>
    <property type="project" value="TreeGrafter"/>
</dbReference>
<evidence type="ECO:0000256" key="2">
    <source>
        <dbReference type="SAM" id="MobiDB-lite"/>
    </source>
</evidence>
<evidence type="ECO:0000313" key="5">
    <source>
        <dbReference type="Proteomes" id="UP000694546"/>
    </source>
</evidence>
<reference evidence="4" key="2">
    <citation type="submission" date="2025-09" db="UniProtKB">
        <authorList>
            <consortium name="Ensembl"/>
        </authorList>
    </citation>
    <scope>IDENTIFICATION</scope>
</reference>
<sequence length="433" mass="46870">MSESPDCRSLLSASSQLNLMEIDAIDDKEFDIPQVDTPPTLENLLNTDPVDSHSCETSSLASSDSGDPAHLKRRKKTVEMNASVHGSVLRHSLLKGISAQIVSAAVSHARTHTVSGVIAVGTSHGLALVFDVNQALRLCLGTTATGAEFGAVSALSINHDCSRLLCGFAKGQITMWDLANGKLLRTITDAHPPGTAILILQDPVYGKGKLSEIQGLILGMLDTFNYEQTLLETTTSLLNHDLHWSLAHLRASVTRGLVPRQDTCNICLLQYRRRHDPPEEIVIFSCGHLYHCQCLQAKDCGSGSGSERPQQWSCFKCSSNQGGRGGAMADQRRARSTSLAQTNVTSSLREPGLEAHGKKLFVEATLDPQQAQSWDHLRCLYHGPSRLAILSELTHCHGNEKAGLLHPAPQGTGSVFHSEDFKLKLCPPPAVEE</sequence>
<dbReference type="CDD" id="cd16687">
    <property type="entry name" value="RING-H2_Vps8"/>
    <property type="match status" value="1"/>
</dbReference>
<dbReference type="InterPro" id="IPR056939">
    <property type="entry name" value="Znf_RING_Vps8"/>
</dbReference>
<dbReference type="SUPFAM" id="SSF50978">
    <property type="entry name" value="WD40 repeat-like"/>
    <property type="match status" value="1"/>
</dbReference>
<dbReference type="Gene3D" id="3.30.40.10">
    <property type="entry name" value="Zinc/RING finger domain, C3HC4 (zinc finger)"/>
    <property type="match status" value="1"/>
</dbReference>
<dbReference type="InterPro" id="IPR015943">
    <property type="entry name" value="WD40/YVTN_repeat-like_dom_sf"/>
</dbReference>
<dbReference type="GO" id="GO:0033263">
    <property type="term" value="C:CORVET complex"/>
    <property type="evidence" value="ECO:0007669"/>
    <property type="project" value="TreeGrafter"/>
</dbReference>
<dbReference type="InterPro" id="IPR045111">
    <property type="entry name" value="Vps41/Vps8"/>
</dbReference>
<dbReference type="InterPro" id="IPR036322">
    <property type="entry name" value="WD40_repeat_dom_sf"/>
</dbReference>
<dbReference type="Proteomes" id="UP000694546">
    <property type="component" value="Chromosome 15"/>
</dbReference>
<keyword evidence="1" id="KW-0853">WD repeat</keyword>
<dbReference type="GO" id="GO:0034058">
    <property type="term" value="P:endosomal vesicle fusion"/>
    <property type="evidence" value="ECO:0007669"/>
    <property type="project" value="TreeGrafter"/>
</dbReference>
<evidence type="ECO:0000313" key="4">
    <source>
        <dbReference type="Ensembl" id="ENSGMOP00000027598.1"/>
    </source>
</evidence>
<dbReference type="GO" id="GO:0006623">
    <property type="term" value="P:protein targeting to vacuole"/>
    <property type="evidence" value="ECO:0007669"/>
    <property type="project" value="InterPro"/>
</dbReference>
<dbReference type="Ensembl" id="ENSGMOT00000050216.1">
    <property type="protein sequence ID" value="ENSGMOP00000027598.1"/>
    <property type="gene ID" value="ENSGMOG00000016562.2"/>
</dbReference>
<dbReference type="SUPFAM" id="SSF57850">
    <property type="entry name" value="RING/U-box"/>
    <property type="match status" value="1"/>
</dbReference>
<dbReference type="Gene3D" id="2.130.10.10">
    <property type="entry name" value="YVTN repeat-like/Quinoprotein amine dehydrogenase"/>
    <property type="match status" value="1"/>
</dbReference>
<feature type="domain" description="Vps8 RING finger" evidence="3">
    <location>
        <begin position="264"/>
        <end position="317"/>
    </location>
</feature>
<dbReference type="GO" id="GO:0005769">
    <property type="term" value="C:early endosome"/>
    <property type="evidence" value="ECO:0007669"/>
    <property type="project" value="TreeGrafter"/>
</dbReference>
<dbReference type="Pfam" id="PF23410">
    <property type="entry name" value="Beta-prop_VPS8"/>
    <property type="match status" value="1"/>
</dbReference>
<reference evidence="4" key="1">
    <citation type="submission" date="2025-08" db="UniProtKB">
        <authorList>
            <consortium name="Ensembl"/>
        </authorList>
    </citation>
    <scope>IDENTIFICATION</scope>
</reference>
<feature type="repeat" description="WD" evidence="1">
    <location>
        <begin position="145"/>
        <end position="186"/>
    </location>
</feature>